<dbReference type="EMBL" id="SGBB01000012">
    <property type="protein sequence ID" value="RZD18189.1"/>
    <property type="molecule type" value="Genomic_DNA"/>
</dbReference>
<dbReference type="InterPro" id="IPR027417">
    <property type="entry name" value="P-loop_NTPase"/>
</dbReference>
<dbReference type="Proteomes" id="UP000319296">
    <property type="component" value="Unassembled WGS sequence"/>
</dbReference>
<dbReference type="AlphaFoldDB" id="A0A519BLS6"/>
<accession>A0A519BLS6</accession>
<protein>
    <submittedName>
        <fullName evidence="2">Uncharacterized protein</fullName>
    </submittedName>
</protein>
<organism evidence="2 3">
    <name type="scientific">Candidatus Acididesulfobacter diazotrophicus</name>
    <dbReference type="NCBI Taxonomy" id="2597226"/>
    <lineage>
        <taxon>Bacteria</taxon>
        <taxon>Deltaproteobacteria</taxon>
        <taxon>Candidatus Acidulodesulfobacterales</taxon>
        <taxon>Candidatus Acididesulfobacter</taxon>
    </lineage>
</organism>
<evidence type="ECO:0000256" key="1">
    <source>
        <dbReference type="SAM" id="MobiDB-lite"/>
    </source>
</evidence>
<proteinExistence type="predicted"/>
<evidence type="ECO:0000313" key="3">
    <source>
        <dbReference type="Proteomes" id="UP000319296"/>
    </source>
</evidence>
<feature type="compositionally biased region" description="Polar residues" evidence="1">
    <location>
        <begin position="164"/>
        <end position="177"/>
    </location>
</feature>
<evidence type="ECO:0000313" key="2">
    <source>
        <dbReference type="EMBL" id="RZD18189.1"/>
    </source>
</evidence>
<name>A0A519BLS6_9DELT</name>
<sequence>MVRTNRTQDKKAHKTENNGLSVYIDTIFDDFDNLRNKYDNICIYFLNSISKDGMNKISAEKTPDPLTVVNGIKESGDIGYDADYGFCLFFADEEERKTNKWHLGRKAKDKFRKYMLLFNIKDSWLNGAFKDNIYTFDVATRRYQKVVDFNTFNTISSVKKGSIKTKNNNYTEPSNSENIDDPEKWG</sequence>
<dbReference type="Gene3D" id="3.40.50.300">
    <property type="entry name" value="P-loop containing nucleotide triphosphate hydrolases"/>
    <property type="match status" value="1"/>
</dbReference>
<gene>
    <name evidence="2" type="ORF">EVG15_06945</name>
</gene>
<reference evidence="2 3" key="1">
    <citation type="journal article" date="2019" name="ISME J.">
        <title>Insights into ecological role of a new deltaproteobacterial order Candidatus Acidulodesulfobacterales by metagenomics and metatranscriptomics.</title>
        <authorList>
            <person name="Tan S."/>
            <person name="Liu J."/>
            <person name="Fang Y."/>
            <person name="Hedlund B.P."/>
            <person name="Lian Z.H."/>
            <person name="Huang L.Y."/>
            <person name="Li J.T."/>
            <person name="Huang L.N."/>
            <person name="Li W.J."/>
            <person name="Jiang H.C."/>
            <person name="Dong H.L."/>
            <person name="Shu W.S."/>
        </authorList>
    </citation>
    <scope>NUCLEOTIDE SEQUENCE [LARGE SCALE GENOMIC DNA]</scope>
    <source>
        <strain evidence="2">AP1</strain>
    </source>
</reference>
<comment type="caution">
    <text evidence="2">The sequence shown here is derived from an EMBL/GenBank/DDBJ whole genome shotgun (WGS) entry which is preliminary data.</text>
</comment>
<feature type="region of interest" description="Disordered" evidence="1">
    <location>
        <begin position="164"/>
        <end position="186"/>
    </location>
</feature>